<protein>
    <recommendedName>
        <fullName evidence="1">Mannosylglycerate hydrolase MGH1-like glycoside hydrolase domain-containing protein</fullName>
    </recommendedName>
</protein>
<dbReference type="SUPFAM" id="SSF48208">
    <property type="entry name" value="Six-hairpin glycosidases"/>
    <property type="match status" value="1"/>
</dbReference>
<dbReference type="InterPro" id="IPR004888">
    <property type="entry name" value="Glycoside_hydrolase_63"/>
</dbReference>
<dbReference type="Gene3D" id="1.50.10.10">
    <property type="match status" value="1"/>
</dbReference>
<name>A0A6N4SWI3_CYTH3</name>
<organism evidence="2 3">
    <name type="scientific">Cytophaga hutchinsonii (strain ATCC 33406 / DSM 1761 / CIP 103989 / NBRC 15051 / NCIMB 9469 / D465)</name>
    <dbReference type="NCBI Taxonomy" id="269798"/>
    <lineage>
        <taxon>Bacteria</taxon>
        <taxon>Pseudomonadati</taxon>
        <taxon>Bacteroidota</taxon>
        <taxon>Cytophagia</taxon>
        <taxon>Cytophagales</taxon>
        <taxon>Cytophagaceae</taxon>
        <taxon>Cytophaga</taxon>
    </lineage>
</organism>
<dbReference type="KEGG" id="chu:CHU_3432"/>
<reference evidence="2 3" key="1">
    <citation type="journal article" date="2007" name="Appl. Environ. Microbiol.">
        <title>Genome sequence of the cellulolytic gliding bacterium Cytophaga hutchinsonii.</title>
        <authorList>
            <person name="Xie G."/>
            <person name="Bruce D.C."/>
            <person name="Challacombe J.F."/>
            <person name="Chertkov O."/>
            <person name="Detter J.C."/>
            <person name="Gilna P."/>
            <person name="Han C.S."/>
            <person name="Lucas S."/>
            <person name="Misra M."/>
            <person name="Myers G.L."/>
            <person name="Richardson P."/>
            <person name="Tapia R."/>
            <person name="Thayer N."/>
            <person name="Thompson L.S."/>
            <person name="Brettin T.S."/>
            <person name="Henrissat B."/>
            <person name="Wilson D.B."/>
            <person name="McBride M.J."/>
        </authorList>
    </citation>
    <scope>NUCLEOTIDE SEQUENCE [LARGE SCALE GENOMIC DNA]</scope>
    <source>
        <strain evidence="3">ATCC 33406 / DSM 1761 / CIP 103989 / NBRC 15051 / NCIMB 9469 / D465</strain>
    </source>
</reference>
<dbReference type="InterPro" id="IPR054491">
    <property type="entry name" value="MGH1-like_GH"/>
</dbReference>
<dbReference type="RefSeq" id="WP_011586775.1">
    <property type="nucleotide sequence ID" value="NC_008255.1"/>
</dbReference>
<dbReference type="PANTHER" id="PTHR10412:SF10">
    <property type="entry name" value="GLYCOSYL HYDROLASE FAMILY 63 C-TERMINAL DOMAIN-CONTAINING PROTEIN"/>
    <property type="match status" value="1"/>
</dbReference>
<dbReference type="GO" id="GO:0009311">
    <property type="term" value="P:oligosaccharide metabolic process"/>
    <property type="evidence" value="ECO:0007669"/>
    <property type="project" value="InterPro"/>
</dbReference>
<gene>
    <name evidence="2" type="ordered locus">CHU_3432</name>
</gene>
<dbReference type="EMBL" id="CP000383">
    <property type="protein sequence ID" value="ABG60668.1"/>
    <property type="molecule type" value="Genomic_DNA"/>
</dbReference>
<evidence type="ECO:0000259" key="1">
    <source>
        <dbReference type="Pfam" id="PF22422"/>
    </source>
</evidence>
<dbReference type="GO" id="GO:0004573">
    <property type="term" value="F:Glc3Man9GlcNAc2 oligosaccharide glucosidase activity"/>
    <property type="evidence" value="ECO:0007669"/>
    <property type="project" value="InterPro"/>
</dbReference>
<dbReference type="InterPro" id="IPR012341">
    <property type="entry name" value="6hp_glycosidase-like_sf"/>
</dbReference>
<dbReference type="PANTHER" id="PTHR10412">
    <property type="entry name" value="MANNOSYL-OLIGOSACCHARIDE GLUCOSIDASE"/>
    <property type="match status" value="1"/>
</dbReference>
<sequence>MMNIEKERIINSETTDSWKKWGPYVSDRQWGTVREDYSKDGSAWEYFPHDMARSRAYRWSEDGIGGISDDQQHICFALAFWNHKDPIIKERFFGLTGNEGNHGEDVKEYYYYQDSTPTHSYMKMMYRYPHDEFPYNQLVTENKNRLRTEDEFDLIDTGIFDGNKFFDIYIEYAKNDVEDILIRLNVVNKYHEDKDLVVLPTVWFRNTWDWEVNADKPSLSSISDNEIRLAHREFGTYNFYLDQQPELLFCENETNAKRVFGQSNGKSFFKDGINNYIVNNDTHAVNRDEMGTKAAGAYRITVAGNNNYVIRLRLSKERIQNPFDNFDNLVHQRLSEADIFYNDLQAHIREEDLKNIQRQAYAGMMWAKQYYNFDVSKWLDGDAVNPPHIDFDVNRSHGRNAAWRHMHCSEIISMPDKWEYPWFAAWDLAFHCIPIARIDPSFAKDQLQLLLDEKHLHPSGQIPAYEWAFSDVNPPVHAWATLRIFQIDRKIRCDKGDFDFLEQSYHKLLLNFTWWVNQKDRHGSNIFEGGFLGLDNIGIFDRSKPLPTGGFMEQADGTAWMAMFSLNMLKISLELSLHNPNYQSMACKFFEHFYYIAAALNNIGENDNSLWDDNEKFFYDLLHLPNGKVQRLKINSMVGIIPLFAVETIIAESYENLPIFKKQVDYFIKEREDLTKNVSRLDEPGDGKRRLLSLLRGFRMKQVLVRMLDETEFLSDYGIRALSKIHKDKPYKYQLDHQIYQIDYEPGTSGTSLFGGNSNWRGPIWFPVNYLIIESLLKYHLYYGDDFKIEYPTHSGKFLTIRDVAAQLGIRLMKLFRKDEQGKRPIYNNYPRMQNDPAFNNEILFFEYFHGDNGSGLGASHQTGWTGLIADMIFKFGYYDQEN</sequence>
<evidence type="ECO:0000313" key="3">
    <source>
        <dbReference type="Proteomes" id="UP000001822"/>
    </source>
</evidence>
<dbReference type="InterPro" id="IPR008928">
    <property type="entry name" value="6-hairpin_glycosidase_sf"/>
</dbReference>
<dbReference type="Pfam" id="PF22422">
    <property type="entry name" value="MGH1-like_GH"/>
    <property type="match status" value="1"/>
</dbReference>
<feature type="domain" description="Mannosylglycerate hydrolase MGH1-like glycoside hydrolase" evidence="1">
    <location>
        <begin position="420"/>
        <end position="524"/>
    </location>
</feature>
<dbReference type="AlphaFoldDB" id="A0A6N4SWI3"/>
<evidence type="ECO:0000313" key="2">
    <source>
        <dbReference type="EMBL" id="ABG60668.1"/>
    </source>
</evidence>
<proteinExistence type="predicted"/>
<accession>A0A6N4SWI3</accession>
<dbReference type="Proteomes" id="UP000001822">
    <property type="component" value="Chromosome"/>
</dbReference>
<keyword evidence="3" id="KW-1185">Reference proteome</keyword>